<feature type="domain" description="FAD/NAD(P)-binding" evidence="12">
    <location>
        <begin position="4"/>
        <end position="329"/>
    </location>
</feature>
<keyword evidence="8 10" id="KW-0676">Redox-active center</keyword>
<sequence>MSQYDLVVIGTGPGGYVCAIKAAQLGLKTAVVEKRATHGGTCLNVGCIPSKALLHASEMFEEAGHGFEKLGIKVSKPKLDLPAMMGHKTEVIDANVNGVAFLLKKNKVESHHGIGKILSAGKVEVTADDGSKSVLEAKNIVIATGSDVMSLPGVEIDEKQIVSSTGALELDKVPGKMVVVGGGVIGLELGSVWARLGAEVTVVEFMDKILGPMDGDVSKQFQRILKKQGLNFKLGAKVTGVAKKGKGLEVSVEPAKGGDAEVLAADIVLVSIGRKPFTEGLGLAEAGVALDDRGRVKTDGHYKTNVEGIYAIGDVIVGPMLAHKAEDEGVALAEILSGQAGHVNYDVIPGVVYTQPEVASVGKTEEELKAAGVAYNTGKFAFSANGRARAMNNTDGFVKVLADSATDRVLGVHIVGFGAGEMIHEAAVLMEFGGSSEDLGRTCHAHPTMSEAVKEAAMATAGKPIHS</sequence>
<evidence type="ECO:0000256" key="7">
    <source>
        <dbReference type="ARBA" id="ARBA00023157"/>
    </source>
</evidence>
<evidence type="ECO:0000256" key="8">
    <source>
        <dbReference type="ARBA" id="ARBA00023284"/>
    </source>
</evidence>
<dbReference type="PANTHER" id="PTHR22912:SF151">
    <property type="entry name" value="DIHYDROLIPOYL DEHYDROGENASE, MITOCHONDRIAL"/>
    <property type="match status" value="1"/>
</dbReference>
<name>A0ABU8TLX9_9HYPH</name>
<comment type="miscellaneous">
    <text evidence="10">The active site is a redox-active disulfide bond.</text>
</comment>
<evidence type="ECO:0000256" key="10">
    <source>
        <dbReference type="RuleBase" id="RU003692"/>
    </source>
</evidence>
<keyword evidence="5 10" id="KW-0560">Oxidoreductase</keyword>
<keyword evidence="6 10" id="KW-0520">NAD</keyword>
<dbReference type="InterPro" id="IPR004099">
    <property type="entry name" value="Pyr_nucl-diS_OxRdtase_dimer"/>
</dbReference>
<feature type="domain" description="Pyridine nucleotide-disulphide oxidoreductase dimerisation" evidence="11">
    <location>
        <begin position="348"/>
        <end position="457"/>
    </location>
</feature>
<dbReference type="PRINTS" id="PR00368">
    <property type="entry name" value="FADPNR"/>
</dbReference>
<dbReference type="PANTHER" id="PTHR22912">
    <property type="entry name" value="DISULFIDE OXIDOREDUCTASE"/>
    <property type="match status" value="1"/>
</dbReference>
<evidence type="ECO:0000256" key="2">
    <source>
        <dbReference type="ARBA" id="ARBA00012608"/>
    </source>
</evidence>
<dbReference type="SUPFAM" id="SSF51905">
    <property type="entry name" value="FAD/NAD(P)-binding domain"/>
    <property type="match status" value="1"/>
</dbReference>
<evidence type="ECO:0000259" key="11">
    <source>
        <dbReference type="Pfam" id="PF02852"/>
    </source>
</evidence>
<dbReference type="GO" id="GO:0004148">
    <property type="term" value="F:dihydrolipoyl dehydrogenase (NADH) activity"/>
    <property type="evidence" value="ECO:0007669"/>
    <property type="project" value="UniProtKB-EC"/>
</dbReference>
<dbReference type="InterPro" id="IPR016156">
    <property type="entry name" value="FAD/NAD-linked_Rdtase_dimer_sf"/>
</dbReference>
<reference evidence="13 14" key="1">
    <citation type="submission" date="2024-02" db="EMBL/GenBank/DDBJ databases">
        <title>Roseibium algae sp. nov., isolated from marine alga (Grateloupia sp.), showing potential in myo-inositol conversion.</title>
        <authorList>
            <person name="Wang Y."/>
        </authorList>
    </citation>
    <scope>NUCLEOTIDE SEQUENCE [LARGE SCALE GENOMIC DNA]</scope>
    <source>
        <strain evidence="13 14">H3510</strain>
    </source>
</reference>
<evidence type="ECO:0000313" key="14">
    <source>
        <dbReference type="Proteomes" id="UP001385499"/>
    </source>
</evidence>
<dbReference type="InterPro" id="IPR023753">
    <property type="entry name" value="FAD/NAD-binding_dom"/>
</dbReference>
<comment type="cofactor">
    <cofactor evidence="10">
        <name>FAD</name>
        <dbReference type="ChEBI" id="CHEBI:57692"/>
    </cofactor>
    <text evidence="10">Binds 1 FAD per subunit.</text>
</comment>
<gene>
    <name evidence="13" type="primary">lpdA</name>
    <name evidence="13" type="ORF">V6575_13875</name>
</gene>
<dbReference type="Gene3D" id="3.50.50.60">
    <property type="entry name" value="FAD/NAD(P)-binding domain"/>
    <property type="match status" value="2"/>
</dbReference>
<comment type="caution">
    <text evidence="13">The sequence shown here is derived from an EMBL/GenBank/DDBJ whole genome shotgun (WGS) entry which is preliminary data.</text>
</comment>
<evidence type="ECO:0000256" key="3">
    <source>
        <dbReference type="ARBA" id="ARBA00022630"/>
    </source>
</evidence>
<keyword evidence="3 10" id="KW-0285">Flavoprotein</keyword>
<dbReference type="Pfam" id="PF07992">
    <property type="entry name" value="Pyr_redox_2"/>
    <property type="match status" value="1"/>
</dbReference>
<keyword evidence="4 10" id="KW-0274">FAD</keyword>
<evidence type="ECO:0000256" key="4">
    <source>
        <dbReference type="ARBA" id="ARBA00022827"/>
    </source>
</evidence>
<dbReference type="PIRSF" id="PIRSF000350">
    <property type="entry name" value="Mercury_reductase_MerA"/>
    <property type="match status" value="1"/>
</dbReference>
<dbReference type="SUPFAM" id="SSF55424">
    <property type="entry name" value="FAD/NAD-linked reductases, dimerisation (C-terminal) domain"/>
    <property type="match status" value="1"/>
</dbReference>
<organism evidence="13 14">
    <name type="scientific">Roseibium algae</name>
    <dbReference type="NCBI Taxonomy" id="3123038"/>
    <lineage>
        <taxon>Bacteria</taxon>
        <taxon>Pseudomonadati</taxon>
        <taxon>Pseudomonadota</taxon>
        <taxon>Alphaproteobacteria</taxon>
        <taxon>Hyphomicrobiales</taxon>
        <taxon>Stappiaceae</taxon>
        <taxon>Roseibium</taxon>
    </lineage>
</organism>
<dbReference type="Proteomes" id="UP001385499">
    <property type="component" value="Unassembled WGS sequence"/>
</dbReference>
<dbReference type="InterPro" id="IPR036188">
    <property type="entry name" value="FAD/NAD-bd_sf"/>
</dbReference>
<dbReference type="PROSITE" id="PS00076">
    <property type="entry name" value="PYRIDINE_REDOX_1"/>
    <property type="match status" value="1"/>
</dbReference>
<evidence type="ECO:0000256" key="1">
    <source>
        <dbReference type="ARBA" id="ARBA00007532"/>
    </source>
</evidence>
<evidence type="ECO:0000256" key="5">
    <source>
        <dbReference type="ARBA" id="ARBA00023002"/>
    </source>
</evidence>
<dbReference type="InterPro" id="IPR006258">
    <property type="entry name" value="Lipoamide_DH"/>
</dbReference>
<dbReference type="NCBIfam" id="TIGR01350">
    <property type="entry name" value="lipoamide_DH"/>
    <property type="match status" value="1"/>
</dbReference>
<dbReference type="EC" id="1.8.1.4" evidence="2 10"/>
<evidence type="ECO:0000313" key="13">
    <source>
        <dbReference type="EMBL" id="MEJ8475178.1"/>
    </source>
</evidence>
<keyword evidence="14" id="KW-1185">Reference proteome</keyword>
<dbReference type="Gene3D" id="3.30.390.30">
    <property type="match status" value="1"/>
</dbReference>
<dbReference type="Pfam" id="PF02852">
    <property type="entry name" value="Pyr_redox_dim"/>
    <property type="match status" value="1"/>
</dbReference>
<comment type="similarity">
    <text evidence="1 10">Belongs to the class-I pyridine nucleotide-disulfide oxidoreductase family.</text>
</comment>
<keyword evidence="7" id="KW-1015">Disulfide bond</keyword>
<accession>A0ABU8TLX9</accession>
<dbReference type="InterPro" id="IPR012999">
    <property type="entry name" value="Pyr_OxRdtase_I_AS"/>
</dbReference>
<dbReference type="InterPro" id="IPR001100">
    <property type="entry name" value="Pyr_nuc-diS_OxRdtase"/>
</dbReference>
<evidence type="ECO:0000256" key="6">
    <source>
        <dbReference type="ARBA" id="ARBA00023027"/>
    </source>
</evidence>
<dbReference type="InterPro" id="IPR050151">
    <property type="entry name" value="Class-I_Pyr_Nuc-Dis_Oxidored"/>
</dbReference>
<evidence type="ECO:0000259" key="12">
    <source>
        <dbReference type="Pfam" id="PF07992"/>
    </source>
</evidence>
<comment type="catalytic activity">
    <reaction evidence="9 10">
        <text>N(6)-[(R)-dihydrolipoyl]-L-lysyl-[protein] + NAD(+) = N(6)-[(R)-lipoyl]-L-lysyl-[protein] + NADH + H(+)</text>
        <dbReference type="Rhea" id="RHEA:15045"/>
        <dbReference type="Rhea" id="RHEA-COMP:10474"/>
        <dbReference type="Rhea" id="RHEA-COMP:10475"/>
        <dbReference type="ChEBI" id="CHEBI:15378"/>
        <dbReference type="ChEBI" id="CHEBI:57540"/>
        <dbReference type="ChEBI" id="CHEBI:57945"/>
        <dbReference type="ChEBI" id="CHEBI:83099"/>
        <dbReference type="ChEBI" id="CHEBI:83100"/>
        <dbReference type="EC" id="1.8.1.4"/>
    </reaction>
</comment>
<protein>
    <recommendedName>
        <fullName evidence="2 10">Dihydrolipoyl dehydrogenase</fullName>
        <ecNumber evidence="2 10">1.8.1.4</ecNumber>
    </recommendedName>
</protein>
<dbReference type="EMBL" id="JBAKIA010000009">
    <property type="protein sequence ID" value="MEJ8475178.1"/>
    <property type="molecule type" value="Genomic_DNA"/>
</dbReference>
<dbReference type="PRINTS" id="PR00411">
    <property type="entry name" value="PNDRDTASEI"/>
</dbReference>
<proteinExistence type="inferred from homology"/>
<dbReference type="RefSeq" id="WP_340275107.1">
    <property type="nucleotide sequence ID" value="NZ_JBAKIA010000009.1"/>
</dbReference>
<evidence type="ECO:0000256" key="9">
    <source>
        <dbReference type="ARBA" id="ARBA00049187"/>
    </source>
</evidence>